<evidence type="ECO:0000256" key="2">
    <source>
        <dbReference type="ARBA" id="ARBA00023015"/>
    </source>
</evidence>
<dbReference type="PROSITE" id="PS51062">
    <property type="entry name" value="RUNT"/>
    <property type="match status" value="1"/>
</dbReference>
<keyword evidence="3" id="KW-0804">Transcription</keyword>
<feature type="region of interest" description="Disordered" evidence="5">
    <location>
        <begin position="343"/>
        <end position="382"/>
    </location>
</feature>
<feature type="domain" description="Runt" evidence="6">
    <location>
        <begin position="135"/>
        <end position="265"/>
    </location>
</feature>
<name>E4WQL3_OIKDI</name>
<dbReference type="InterPro" id="IPR008967">
    <property type="entry name" value="p53-like_TF_DNA-bd_sf"/>
</dbReference>
<dbReference type="AlphaFoldDB" id="E4WQL3"/>
<feature type="region of interest" description="Disordered" evidence="5">
    <location>
        <begin position="260"/>
        <end position="284"/>
    </location>
</feature>
<dbReference type="PANTHER" id="PTHR11950">
    <property type="entry name" value="RUNT RELATED"/>
    <property type="match status" value="1"/>
</dbReference>
<keyword evidence="4" id="KW-0539">Nucleus</keyword>
<dbReference type="SUPFAM" id="SSF49417">
    <property type="entry name" value="p53-like transcription factors"/>
    <property type="match status" value="1"/>
</dbReference>
<organism evidence="7">
    <name type="scientific">Oikopleura dioica</name>
    <name type="common">Tunicate</name>
    <dbReference type="NCBI Taxonomy" id="34765"/>
    <lineage>
        <taxon>Eukaryota</taxon>
        <taxon>Metazoa</taxon>
        <taxon>Chordata</taxon>
        <taxon>Tunicata</taxon>
        <taxon>Appendicularia</taxon>
        <taxon>Copelata</taxon>
        <taxon>Oikopleuridae</taxon>
        <taxon>Oikopleura</taxon>
    </lineage>
</organism>
<evidence type="ECO:0000259" key="6">
    <source>
        <dbReference type="PROSITE" id="PS51062"/>
    </source>
</evidence>
<dbReference type="OrthoDB" id="10029800at2759"/>
<protein>
    <recommendedName>
        <fullName evidence="6">Runt domain-containing protein</fullName>
    </recommendedName>
</protein>
<dbReference type="EMBL" id="FN653015">
    <property type="protein sequence ID" value="CBY20145.1"/>
    <property type="molecule type" value="Genomic_DNA"/>
</dbReference>
<dbReference type="Pfam" id="PF00853">
    <property type="entry name" value="Runt"/>
    <property type="match status" value="1"/>
</dbReference>
<evidence type="ECO:0000313" key="8">
    <source>
        <dbReference type="Proteomes" id="UP000001307"/>
    </source>
</evidence>
<evidence type="ECO:0000256" key="5">
    <source>
        <dbReference type="SAM" id="MobiDB-lite"/>
    </source>
</evidence>
<dbReference type="Gene3D" id="2.60.40.720">
    <property type="match status" value="1"/>
</dbReference>
<dbReference type="GO" id="GO:0005634">
    <property type="term" value="C:nucleus"/>
    <property type="evidence" value="ECO:0007669"/>
    <property type="project" value="UniProtKB-SubCell"/>
</dbReference>
<dbReference type="PANTHER" id="PTHR11950:SF31">
    <property type="entry name" value="SEGMENTATION PROTEIN RUNT"/>
    <property type="match status" value="1"/>
</dbReference>
<evidence type="ECO:0000256" key="4">
    <source>
        <dbReference type="ARBA" id="ARBA00023242"/>
    </source>
</evidence>
<comment type="subcellular location">
    <subcellularLocation>
        <location evidence="1">Nucleus</location>
    </subcellularLocation>
</comment>
<reference evidence="7" key="1">
    <citation type="journal article" date="2010" name="Science">
        <title>Plasticity of animal genome architecture unmasked by rapid evolution of a pelagic tunicate.</title>
        <authorList>
            <person name="Denoeud F."/>
            <person name="Henriet S."/>
            <person name="Mungpakdee S."/>
            <person name="Aury J.M."/>
            <person name="Da Silva C."/>
            <person name="Brinkmann H."/>
            <person name="Mikhaleva J."/>
            <person name="Olsen L.C."/>
            <person name="Jubin C."/>
            <person name="Canestro C."/>
            <person name="Bouquet J.M."/>
            <person name="Danks G."/>
            <person name="Poulain J."/>
            <person name="Campsteijn C."/>
            <person name="Adamski M."/>
            <person name="Cross I."/>
            <person name="Yadetie F."/>
            <person name="Muffato M."/>
            <person name="Louis A."/>
            <person name="Butcher S."/>
            <person name="Tsagkogeorga G."/>
            <person name="Konrad A."/>
            <person name="Singh S."/>
            <person name="Jensen M.F."/>
            <person name="Cong E.H."/>
            <person name="Eikeseth-Otteraa H."/>
            <person name="Noel B."/>
            <person name="Anthouard V."/>
            <person name="Porcel B.M."/>
            <person name="Kachouri-Lafond R."/>
            <person name="Nishino A."/>
            <person name="Ugolini M."/>
            <person name="Chourrout P."/>
            <person name="Nishida H."/>
            <person name="Aasland R."/>
            <person name="Huzurbazar S."/>
            <person name="Westhof E."/>
            <person name="Delsuc F."/>
            <person name="Lehrach H."/>
            <person name="Reinhardt R."/>
            <person name="Weissenbach J."/>
            <person name="Roy S.W."/>
            <person name="Artiguenave F."/>
            <person name="Postlethwait J.H."/>
            <person name="Manak J.R."/>
            <person name="Thompson E.M."/>
            <person name="Jaillon O."/>
            <person name="Du Pasquier L."/>
            <person name="Boudinot P."/>
            <person name="Liberles D.A."/>
            <person name="Volff J.N."/>
            <person name="Philippe H."/>
            <person name="Lenhard B."/>
            <person name="Roest Crollius H."/>
            <person name="Wincker P."/>
            <person name="Chourrout D."/>
        </authorList>
    </citation>
    <scope>NUCLEOTIDE SEQUENCE [LARGE SCALE GENOMIC DNA]</scope>
</reference>
<dbReference type="PRINTS" id="PR00967">
    <property type="entry name" value="ONCOGENEAML1"/>
</dbReference>
<dbReference type="InterPro" id="IPR013524">
    <property type="entry name" value="Runt_dom"/>
</dbReference>
<evidence type="ECO:0000313" key="7">
    <source>
        <dbReference type="EMBL" id="CBY20145.1"/>
    </source>
</evidence>
<dbReference type="InterPro" id="IPR012346">
    <property type="entry name" value="p53/RUNT-type_TF_DNA-bd_sf"/>
</dbReference>
<dbReference type="GO" id="GO:0005524">
    <property type="term" value="F:ATP binding"/>
    <property type="evidence" value="ECO:0007669"/>
    <property type="project" value="InterPro"/>
</dbReference>
<gene>
    <name evidence="7" type="ORF">GSOID_T00000129001</name>
</gene>
<dbReference type="InParanoid" id="E4WQL3"/>
<dbReference type="Proteomes" id="UP000001307">
    <property type="component" value="Unassembled WGS sequence"/>
</dbReference>
<feature type="compositionally biased region" description="Polar residues" evidence="5">
    <location>
        <begin position="343"/>
        <end position="361"/>
    </location>
</feature>
<dbReference type="InterPro" id="IPR000040">
    <property type="entry name" value="AML1_Runt"/>
</dbReference>
<proteinExistence type="predicted"/>
<keyword evidence="8" id="KW-1185">Reference proteome</keyword>
<keyword evidence="2" id="KW-0805">Transcription regulation</keyword>
<evidence type="ECO:0000256" key="3">
    <source>
        <dbReference type="ARBA" id="ARBA00023163"/>
    </source>
</evidence>
<dbReference type="GO" id="GO:0000978">
    <property type="term" value="F:RNA polymerase II cis-regulatory region sequence-specific DNA binding"/>
    <property type="evidence" value="ECO:0007669"/>
    <property type="project" value="TreeGrafter"/>
</dbReference>
<sequence>MKSDFFLRLTWIRHDRNVDPLSTGILLDPEAYNASRSLGRKRPFPGEAVWANPGQEDHRPAKIAATASSLSAWRQTPPHFDQSKHPTANASMLLNDSGLNFPQMDLSTSLLGGNYYGSPFMYDNHNAHLLRHGCIPGMEQHHGHTEMTKTDSPNFTCTQLPVHWRKNKSLPAPFKIVAMDPITVPDGTQVTIYAGNDEEHSAELRNNTTTFKNNVARFNDLRFIGRSGRGKTFNLTLMVATNPPQIAVYHRAIKITVDGPREPRSEYRSKSGYPLEHRQKQLEEQGRGISFGATLGEMERLRTAVAGGYADSMFSSFGTSDFRSAAAAGWPYSTQSPLRTFSQHYGSTISPTAGNQPSTTPKSDKASSHDNTSPFPRVPDMSYPYSTAMNPAASATSSAGYGAFDSSQLMSNYLASTQLAAGGLGAVNYLGSAYSNSMGSSLPSVPAVTSSPATTLPSLPTVTSPHSITPGSTIAAAAAMPHHPIHTPQLPPVASSAAHAAVSALSWATDN</sequence>
<dbReference type="GO" id="GO:0000981">
    <property type="term" value="F:DNA-binding transcription factor activity, RNA polymerase II-specific"/>
    <property type="evidence" value="ECO:0007669"/>
    <property type="project" value="TreeGrafter"/>
</dbReference>
<accession>E4WQL3</accession>
<evidence type="ECO:0000256" key="1">
    <source>
        <dbReference type="ARBA" id="ARBA00004123"/>
    </source>
</evidence>